<keyword evidence="1" id="KW-0472">Membrane</keyword>
<evidence type="ECO:0000313" key="5">
    <source>
        <dbReference type="Proteomes" id="UP000051862"/>
    </source>
</evidence>
<evidence type="ECO:0000313" key="6">
    <source>
        <dbReference type="Proteomes" id="UP000182125"/>
    </source>
</evidence>
<dbReference type="EMBL" id="CP015105">
    <property type="protein sequence ID" value="ASJ12717.1"/>
    <property type="molecule type" value="Genomic_DNA"/>
</dbReference>
<reference evidence="4" key="4">
    <citation type="submission" date="2016-10" db="EMBL/GenBank/DDBJ databases">
        <authorList>
            <person name="de Groot N.N."/>
        </authorList>
    </citation>
    <scope>NUCLEOTIDE SEQUENCE [LARGE SCALE GENOMIC DNA]</scope>
    <source>
        <strain evidence="4">OGL-20</strain>
    </source>
</reference>
<reference evidence="2 7" key="2">
    <citation type="submission" date="2016-04" db="EMBL/GenBank/DDBJ databases">
        <title>Complete genome sequence of Thermococcus thioreducens type strain OGL-20P.</title>
        <authorList>
            <person name="Oger P.M."/>
        </authorList>
    </citation>
    <scope>NUCLEOTIDE SEQUENCE [LARGE SCALE GENOMIC DNA]</scope>
    <source>
        <strain evidence="2 7">OGL-20P</strain>
    </source>
</reference>
<dbReference type="KEGG" id="ttd:A3L14_07375"/>
<evidence type="ECO:0008006" key="8">
    <source>
        <dbReference type="Google" id="ProtNLM"/>
    </source>
</evidence>
<proteinExistence type="predicted"/>
<dbReference type="EMBL" id="LIXN01000013">
    <property type="protein sequence ID" value="KQH82047.1"/>
    <property type="molecule type" value="Genomic_DNA"/>
</dbReference>
<dbReference type="EMBL" id="FOIW01000001">
    <property type="protein sequence ID" value="SEV86300.1"/>
    <property type="molecule type" value="Genomic_DNA"/>
</dbReference>
<reference evidence="3 5" key="1">
    <citation type="submission" date="2015-08" db="EMBL/GenBank/DDBJ databases">
        <title>Thermococcus thioreducens DSM 14981 genome sequencing.</title>
        <authorList>
            <person name="Hong S.-J."/>
            <person name="Kim M.-C."/>
            <person name="Shin J.-H."/>
        </authorList>
    </citation>
    <scope>NUCLEOTIDE SEQUENCE [LARGE SCALE GENOMIC DNA]</scope>
    <source>
        <strain evidence="3 5">DSM 14981</strain>
    </source>
</reference>
<dbReference type="Proteomes" id="UP000182125">
    <property type="component" value="Unassembled WGS sequence"/>
</dbReference>
<organism evidence="3 5">
    <name type="scientific">Thermococcus thioreducens</name>
    <dbReference type="NCBI Taxonomy" id="277988"/>
    <lineage>
        <taxon>Archaea</taxon>
        <taxon>Methanobacteriati</taxon>
        <taxon>Methanobacteriota</taxon>
        <taxon>Thermococci</taxon>
        <taxon>Thermococcales</taxon>
        <taxon>Thermococcaceae</taxon>
        <taxon>Thermococcus</taxon>
    </lineage>
</organism>
<sequence length="114" mass="12387">MKAKTAIAIVEWTSLPLLLFAGLLVISGYGLTSEAARNASLGLLTFSRSQAIHLSRLVKLGFVSLLLLHTYAGTEVLAKKVEKRNQRLAAFMEYSVLAFLIYVGWIAVNGEFGG</sequence>
<accession>A0A0Q2MQS6</accession>
<dbReference type="AlphaFoldDB" id="A0A0Q2MQS6"/>
<gene>
    <name evidence="2" type="ORF">A3L14_07375</name>
    <name evidence="3" type="ORF">AMR53_08150</name>
    <name evidence="4" type="ORF">SAMN05216170_0475</name>
</gene>
<feature type="transmembrane region" description="Helical" evidence="1">
    <location>
        <begin position="88"/>
        <end position="108"/>
    </location>
</feature>
<name>A0A0Q2MQS6_9EURY</name>
<feature type="transmembrane region" description="Helical" evidence="1">
    <location>
        <begin position="12"/>
        <end position="31"/>
    </location>
</feature>
<evidence type="ECO:0000313" key="7">
    <source>
        <dbReference type="Proteomes" id="UP000250136"/>
    </source>
</evidence>
<keyword evidence="1" id="KW-1133">Transmembrane helix</keyword>
<dbReference type="PATRIC" id="fig|277988.4.peg.1714"/>
<evidence type="ECO:0000313" key="3">
    <source>
        <dbReference type="EMBL" id="KQH82047.1"/>
    </source>
</evidence>
<dbReference type="RefSeq" id="WP_055429783.1">
    <property type="nucleotide sequence ID" value="NZ_CP015105.1"/>
</dbReference>
<dbReference type="OrthoDB" id="99681at2157"/>
<evidence type="ECO:0000313" key="4">
    <source>
        <dbReference type="EMBL" id="SEV86300.1"/>
    </source>
</evidence>
<keyword evidence="7" id="KW-1185">Reference proteome</keyword>
<dbReference type="GeneID" id="33334233"/>
<dbReference type="STRING" id="277988.SAMN05216170_0475"/>
<protein>
    <recommendedName>
        <fullName evidence="8">Succinate dehydrogenase</fullName>
    </recommendedName>
</protein>
<dbReference type="Proteomes" id="UP000051862">
    <property type="component" value="Unassembled WGS sequence"/>
</dbReference>
<evidence type="ECO:0000313" key="2">
    <source>
        <dbReference type="EMBL" id="ASJ12717.1"/>
    </source>
</evidence>
<keyword evidence="1" id="KW-0812">Transmembrane</keyword>
<reference evidence="6" key="3">
    <citation type="submission" date="2016-10" db="EMBL/GenBank/DDBJ databases">
        <authorList>
            <person name="Varghese N."/>
            <person name="Submissions S."/>
        </authorList>
    </citation>
    <scope>NUCLEOTIDE SEQUENCE [LARGE SCALE GENOMIC DNA]</scope>
    <source>
        <strain evidence="6">OGL-20</strain>
    </source>
</reference>
<evidence type="ECO:0000256" key="1">
    <source>
        <dbReference type="SAM" id="Phobius"/>
    </source>
</evidence>
<dbReference type="Proteomes" id="UP000250136">
    <property type="component" value="Chromosome"/>
</dbReference>
<feature type="transmembrane region" description="Helical" evidence="1">
    <location>
        <begin position="51"/>
        <end position="68"/>
    </location>
</feature>